<dbReference type="Proteomes" id="UP000007266">
    <property type="component" value="Linkage group 1"/>
</dbReference>
<reference evidence="2 3" key="2">
    <citation type="journal article" date="2010" name="Nucleic Acids Res.">
        <title>BeetleBase in 2010: revisions to provide comprehensive genomic information for Tribolium castaneum.</title>
        <authorList>
            <person name="Kim H.S."/>
            <person name="Murphy T."/>
            <person name="Xia J."/>
            <person name="Caragea D."/>
            <person name="Park Y."/>
            <person name="Beeman R.W."/>
            <person name="Lorenzen M.D."/>
            <person name="Butcher S."/>
            <person name="Manak J.R."/>
            <person name="Brown S.J."/>
        </authorList>
    </citation>
    <scope>GENOME REANNOTATION</scope>
    <source>
        <strain evidence="2 3">Georgia GA2</strain>
    </source>
</reference>
<accession>D6W6I8</accession>
<organism evidence="2 3">
    <name type="scientific">Tribolium castaneum</name>
    <name type="common">Red flour beetle</name>
    <dbReference type="NCBI Taxonomy" id="7070"/>
    <lineage>
        <taxon>Eukaryota</taxon>
        <taxon>Metazoa</taxon>
        <taxon>Ecdysozoa</taxon>
        <taxon>Arthropoda</taxon>
        <taxon>Hexapoda</taxon>
        <taxon>Insecta</taxon>
        <taxon>Pterygota</taxon>
        <taxon>Neoptera</taxon>
        <taxon>Endopterygota</taxon>
        <taxon>Coleoptera</taxon>
        <taxon>Polyphaga</taxon>
        <taxon>Cucujiformia</taxon>
        <taxon>Tenebrionidae</taxon>
        <taxon>Tenebrionidae incertae sedis</taxon>
        <taxon>Tribolium</taxon>
    </lineage>
</organism>
<feature type="compositionally biased region" description="Basic residues" evidence="1">
    <location>
        <begin position="13"/>
        <end position="23"/>
    </location>
</feature>
<dbReference type="EMBL" id="KQ971307">
    <property type="protein sequence ID" value="EFA10842.1"/>
    <property type="molecule type" value="Genomic_DNA"/>
</dbReference>
<reference evidence="2 3" key="1">
    <citation type="journal article" date="2008" name="Nature">
        <title>The genome of the model beetle and pest Tribolium castaneum.</title>
        <authorList>
            <consortium name="Tribolium Genome Sequencing Consortium"/>
            <person name="Richards S."/>
            <person name="Gibbs R.A."/>
            <person name="Weinstock G.M."/>
            <person name="Brown S.J."/>
            <person name="Denell R."/>
            <person name="Beeman R.W."/>
            <person name="Gibbs R."/>
            <person name="Beeman R.W."/>
            <person name="Brown S.J."/>
            <person name="Bucher G."/>
            <person name="Friedrich M."/>
            <person name="Grimmelikhuijzen C.J."/>
            <person name="Klingler M."/>
            <person name="Lorenzen M."/>
            <person name="Richards S."/>
            <person name="Roth S."/>
            <person name="Schroder R."/>
            <person name="Tautz D."/>
            <person name="Zdobnov E.M."/>
            <person name="Muzny D."/>
            <person name="Gibbs R.A."/>
            <person name="Weinstock G.M."/>
            <person name="Attaway T."/>
            <person name="Bell S."/>
            <person name="Buhay C.J."/>
            <person name="Chandrabose M.N."/>
            <person name="Chavez D."/>
            <person name="Clerk-Blankenburg K.P."/>
            <person name="Cree A."/>
            <person name="Dao M."/>
            <person name="Davis C."/>
            <person name="Chacko J."/>
            <person name="Dinh H."/>
            <person name="Dugan-Rocha S."/>
            <person name="Fowler G."/>
            <person name="Garner T.T."/>
            <person name="Garnes J."/>
            <person name="Gnirke A."/>
            <person name="Hawes A."/>
            <person name="Hernandez J."/>
            <person name="Hines S."/>
            <person name="Holder M."/>
            <person name="Hume J."/>
            <person name="Jhangiani S.N."/>
            <person name="Joshi V."/>
            <person name="Khan Z.M."/>
            <person name="Jackson L."/>
            <person name="Kovar C."/>
            <person name="Kowis A."/>
            <person name="Lee S."/>
            <person name="Lewis L.R."/>
            <person name="Margolis J."/>
            <person name="Morgan M."/>
            <person name="Nazareth L.V."/>
            <person name="Nguyen N."/>
            <person name="Okwuonu G."/>
            <person name="Parker D."/>
            <person name="Richards S."/>
            <person name="Ruiz S.J."/>
            <person name="Santibanez J."/>
            <person name="Savard J."/>
            <person name="Scherer S.E."/>
            <person name="Schneider B."/>
            <person name="Sodergren E."/>
            <person name="Tautz D."/>
            <person name="Vattahil S."/>
            <person name="Villasana D."/>
            <person name="White C.S."/>
            <person name="Wright R."/>
            <person name="Park Y."/>
            <person name="Beeman R.W."/>
            <person name="Lord J."/>
            <person name="Oppert B."/>
            <person name="Lorenzen M."/>
            <person name="Brown S."/>
            <person name="Wang L."/>
            <person name="Savard J."/>
            <person name="Tautz D."/>
            <person name="Richards S."/>
            <person name="Weinstock G."/>
            <person name="Gibbs R.A."/>
            <person name="Liu Y."/>
            <person name="Worley K."/>
            <person name="Weinstock G."/>
            <person name="Elsik C.G."/>
            <person name="Reese J.T."/>
            <person name="Elhaik E."/>
            <person name="Landan G."/>
            <person name="Graur D."/>
            <person name="Arensburger P."/>
            <person name="Atkinson P."/>
            <person name="Beeman R.W."/>
            <person name="Beidler J."/>
            <person name="Brown S.J."/>
            <person name="Demuth J.P."/>
            <person name="Drury D.W."/>
            <person name="Du Y.Z."/>
            <person name="Fujiwara H."/>
            <person name="Lorenzen M."/>
            <person name="Maselli V."/>
            <person name="Osanai M."/>
            <person name="Park Y."/>
            <person name="Robertson H.M."/>
            <person name="Tu Z."/>
            <person name="Wang J.J."/>
            <person name="Wang S."/>
            <person name="Richards S."/>
            <person name="Song H."/>
            <person name="Zhang L."/>
            <person name="Sodergren E."/>
            <person name="Werner D."/>
            <person name="Stanke M."/>
            <person name="Morgenstern B."/>
            <person name="Solovyev V."/>
            <person name="Kosarev P."/>
            <person name="Brown G."/>
            <person name="Chen H.C."/>
            <person name="Ermolaeva O."/>
            <person name="Hlavina W."/>
            <person name="Kapustin Y."/>
            <person name="Kiryutin B."/>
            <person name="Kitts P."/>
            <person name="Maglott D."/>
            <person name="Pruitt K."/>
            <person name="Sapojnikov V."/>
            <person name="Souvorov A."/>
            <person name="Mackey A.J."/>
            <person name="Waterhouse R.M."/>
            <person name="Wyder S."/>
            <person name="Zdobnov E.M."/>
            <person name="Zdobnov E.M."/>
            <person name="Wyder S."/>
            <person name="Kriventseva E.V."/>
            <person name="Kadowaki T."/>
            <person name="Bork P."/>
            <person name="Aranda M."/>
            <person name="Bao R."/>
            <person name="Beermann A."/>
            <person name="Berns N."/>
            <person name="Bolognesi R."/>
            <person name="Bonneton F."/>
            <person name="Bopp D."/>
            <person name="Brown S.J."/>
            <person name="Bucher G."/>
            <person name="Butts T."/>
            <person name="Chaumot A."/>
            <person name="Denell R.E."/>
            <person name="Ferrier D.E."/>
            <person name="Friedrich M."/>
            <person name="Gordon C.M."/>
            <person name="Jindra M."/>
            <person name="Klingler M."/>
            <person name="Lan Q."/>
            <person name="Lattorff H.M."/>
            <person name="Laudet V."/>
            <person name="von Levetsow C."/>
            <person name="Liu Z."/>
            <person name="Lutz R."/>
            <person name="Lynch J.A."/>
            <person name="da Fonseca R.N."/>
            <person name="Posnien N."/>
            <person name="Reuter R."/>
            <person name="Roth S."/>
            <person name="Savard J."/>
            <person name="Schinko J.B."/>
            <person name="Schmitt C."/>
            <person name="Schoppmeier M."/>
            <person name="Schroder R."/>
            <person name="Shippy T.D."/>
            <person name="Simonnet F."/>
            <person name="Marques-Souza H."/>
            <person name="Tautz D."/>
            <person name="Tomoyasu Y."/>
            <person name="Trauner J."/>
            <person name="Van der Zee M."/>
            <person name="Vervoort M."/>
            <person name="Wittkopp N."/>
            <person name="Wimmer E.A."/>
            <person name="Yang X."/>
            <person name="Jones A.K."/>
            <person name="Sattelle D.B."/>
            <person name="Ebert P.R."/>
            <person name="Nelson D."/>
            <person name="Scott J.G."/>
            <person name="Beeman R.W."/>
            <person name="Muthukrishnan S."/>
            <person name="Kramer K.J."/>
            <person name="Arakane Y."/>
            <person name="Beeman R.W."/>
            <person name="Zhu Q."/>
            <person name="Hogenkamp D."/>
            <person name="Dixit R."/>
            <person name="Oppert B."/>
            <person name="Jiang H."/>
            <person name="Zou Z."/>
            <person name="Marshall J."/>
            <person name="Elpidina E."/>
            <person name="Vinokurov K."/>
            <person name="Oppert C."/>
            <person name="Zou Z."/>
            <person name="Evans J."/>
            <person name="Lu Z."/>
            <person name="Zhao P."/>
            <person name="Sumathipala N."/>
            <person name="Altincicek B."/>
            <person name="Vilcinskas A."/>
            <person name="Williams M."/>
            <person name="Hultmark D."/>
            <person name="Hetru C."/>
            <person name="Jiang H."/>
            <person name="Grimmelikhuijzen C.J."/>
            <person name="Hauser F."/>
            <person name="Cazzamali G."/>
            <person name="Williamson M."/>
            <person name="Park Y."/>
            <person name="Li B."/>
            <person name="Tanaka Y."/>
            <person name="Predel R."/>
            <person name="Neupert S."/>
            <person name="Schachtner J."/>
            <person name="Verleyen P."/>
            <person name="Raible F."/>
            <person name="Bork P."/>
            <person name="Friedrich M."/>
            <person name="Walden K.K."/>
            <person name="Robertson H.M."/>
            <person name="Angeli S."/>
            <person name="Foret S."/>
            <person name="Bucher G."/>
            <person name="Schuetz S."/>
            <person name="Maleszka R."/>
            <person name="Wimmer E.A."/>
            <person name="Beeman R.W."/>
            <person name="Lorenzen M."/>
            <person name="Tomoyasu Y."/>
            <person name="Miller S.C."/>
            <person name="Grossmann D."/>
            <person name="Bucher G."/>
        </authorList>
    </citation>
    <scope>NUCLEOTIDE SEQUENCE [LARGE SCALE GENOMIC DNA]</scope>
    <source>
        <strain evidence="2 3">Georgia GA2</strain>
    </source>
</reference>
<sequence length="117" mass="13167">MLPQLQMNDAARRTSHCRRRGMRIKTPEIRDGRGDGNSEGANILFPTLSVRSTHVRRTSLLAGGTPKRGTDIRVWIKDVYPRPDNDIPARSPQHTTETSERSSIFTLPIFITKKSLG</sequence>
<feature type="region of interest" description="Disordered" evidence="1">
    <location>
        <begin position="1"/>
        <end position="40"/>
    </location>
</feature>
<gene>
    <name evidence="2" type="primary">GLEAN_01619</name>
    <name evidence="2" type="ORF">TcasGA2_TC001619</name>
</gene>
<dbReference type="InParanoid" id="D6W6I8"/>
<evidence type="ECO:0000313" key="3">
    <source>
        <dbReference type="Proteomes" id="UP000007266"/>
    </source>
</evidence>
<feature type="compositionally biased region" description="Basic and acidic residues" evidence="1">
    <location>
        <begin position="25"/>
        <end position="36"/>
    </location>
</feature>
<evidence type="ECO:0000256" key="1">
    <source>
        <dbReference type="SAM" id="MobiDB-lite"/>
    </source>
</evidence>
<evidence type="ECO:0000313" key="2">
    <source>
        <dbReference type="EMBL" id="EFA10842.1"/>
    </source>
</evidence>
<keyword evidence="3" id="KW-1185">Reference proteome</keyword>
<proteinExistence type="predicted"/>
<name>D6W6I8_TRICA</name>
<protein>
    <submittedName>
        <fullName evidence="2">Uncharacterized protein</fullName>
    </submittedName>
</protein>
<dbReference type="AlphaFoldDB" id="D6W6I8"/>
<dbReference type="HOGENOM" id="CLU_2087935_0_0_1"/>